<evidence type="ECO:0000256" key="3">
    <source>
        <dbReference type="ARBA" id="ARBA00022989"/>
    </source>
</evidence>
<dbReference type="InterPro" id="IPR007016">
    <property type="entry name" value="O-antigen_ligase-rel_domated"/>
</dbReference>
<feature type="transmembrane region" description="Helical" evidence="5">
    <location>
        <begin position="242"/>
        <end position="261"/>
    </location>
</feature>
<evidence type="ECO:0000256" key="2">
    <source>
        <dbReference type="ARBA" id="ARBA00022692"/>
    </source>
</evidence>
<keyword evidence="2 5" id="KW-0812">Transmembrane</keyword>
<proteinExistence type="predicted"/>
<evidence type="ECO:0000256" key="4">
    <source>
        <dbReference type="ARBA" id="ARBA00023136"/>
    </source>
</evidence>
<feature type="domain" description="O-antigen ligase-related" evidence="6">
    <location>
        <begin position="207"/>
        <end position="357"/>
    </location>
</feature>
<dbReference type="PANTHER" id="PTHR37422">
    <property type="entry name" value="TEICHURONIC ACID BIOSYNTHESIS PROTEIN TUAE"/>
    <property type="match status" value="1"/>
</dbReference>
<evidence type="ECO:0000313" key="8">
    <source>
        <dbReference type="Proteomes" id="UP001595814"/>
    </source>
</evidence>
<sequence length="415" mass="47930">MRKLLVRTGNGSLPDFFWNLLSLGFLLLPIGVNISTPFFVASAFLGIVQIILKKNRLKKKDLVFLCLPLLFLLTGVSLVYTENLKTGSDLIVRMLPLIIFPIIFLFIEEEKGIVRRLFIMLLFGILISMAINLFYAFSNSLSIVDGSLVFDSSFEGGYSFYESFNHGGNHFFGTRFAKTIHPTYLSLYILTSLLYFSYSRISFFYVIMIFLLFSLFLLSSRAALMILAVYIFLYIIHSGNGRWKNTMTALIVFSGILMVLLNPRVKTFYERIVDFGKKENFNYTTSEQSRILIYKSCLELIKHSPLVGYGIGDANNELFEEYRKNSYLVLVKNKYNAHSQYFQTWLQAGILTFFILIFPLGYLLFKAVGEPFVLAMLLTFVIIMAFESLLVRYNGIMFYAILMPFILRRERHLFK</sequence>
<keyword evidence="7" id="KW-0436">Ligase</keyword>
<feature type="transmembrane region" description="Helical" evidence="5">
    <location>
        <begin position="203"/>
        <end position="236"/>
    </location>
</feature>
<evidence type="ECO:0000259" key="6">
    <source>
        <dbReference type="Pfam" id="PF04932"/>
    </source>
</evidence>
<feature type="transmembrane region" description="Helical" evidence="5">
    <location>
        <begin position="377"/>
        <end position="407"/>
    </location>
</feature>
<keyword evidence="3 5" id="KW-1133">Transmembrane helix</keyword>
<feature type="transmembrane region" description="Helical" evidence="5">
    <location>
        <begin position="87"/>
        <end position="106"/>
    </location>
</feature>
<dbReference type="GO" id="GO:0016874">
    <property type="term" value="F:ligase activity"/>
    <property type="evidence" value="ECO:0007669"/>
    <property type="project" value="UniProtKB-KW"/>
</dbReference>
<keyword evidence="8" id="KW-1185">Reference proteome</keyword>
<dbReference type="PANTHER" id="PTHR37422:SF17">
    <property type="entry name" value="O-ANTIGEN LIGASE"/>
    <property type="match status" value="1"/>
</dbReference>
<evidence type="ECO:0000313" key="7">
    <source>
        <dbReference type="EMBL" id="MFC4095819.1"/>
    </source>
</evidence>
<name>A0ABV8JN82_9FLAO</name>
<feature type="transmembrane region" description="Helical" evidence="5">
    <location>
        <begin position="20"/>
        <end position="50"/>
    </location>
</feature>
<dbReference type="EMBL" id="JBHSAW010000004">
    <property type="protein sequence ID" value="MFC4095819.1"/>
    <property type="molecule type" value="Genomic_DNA"/>
</dbReference>
<feature type="transmembrane region" description="Helical" evidence="5">
    <location>
        <begin position="118"/>
        <end position="137"/>
    </location>
</feature>
<dbReference type="RefSeq" id="WP_192460532.1">
    <property type="nucleotide sequence ID" value="NZ_JACYFJ010000001.1"/>
</dbReference>
<feature type="transmembrane region" description="Helical" evidence="5">
    <location>
        <begin position="344"/>
        <end position="365"/>
    </location>
</feature>
<dbReference type="Pfam" id="PF04932">
    <property type="entry name" value="Wzy_C"/>
    <property type="match status" value="1"/>
</dbReference>
<protein>
    <submittedName>
        <fullName evidence="7">O-antigen ligase family protein</fullName>
    </submittedName>
</protein>
<dbReference type="Proteomes" id="UP001595814">
    <property type="component" value="Unassembled WGS sequence"/>
</dbReference>
<reference evidence="8" key="1">
    <citation type="journal article" date="2019" name="Int. J. Syst. Evol. Microbiol.">
        <title>The Global Catalogue of Microorganisms (GCM) 10K type strain sequencing project: providing services to taxonomists for standard genome sequencing and annotation.</title>
        <authorList>
            <consortium name="The Broad Institute Genomics Platform"/>
            <consortium name="The Broad Institute Genome Sequencing Center for Infectious Disease"/>
            <person name="Wu L."/>
            <person name="Ma J."/>
        </authorList>
    </citation>
    <scope>NUCLEOTIDE SEQUENCE [LARGE SCALE GENOMIC DNA]</scope>
    <source>
        <strain evidence="8">CECT 7477</strain>
    </source>
</reference>
<gene>
    <name evidence="7" type="ORF">ACFOUT_08030</name>
</gene>
<feature type="transmembrane region" description="Helical" evidence="5">
    <location>
        <begin position="179"/>
        <end position="196"/>
    </location>
</feature>
<comment type="caution">
    <text evidence="7">The sequence shown here is derived from an EMBL/GenBank/DDBJ whole genome shotgun (WGS) entry which is preliminary data.</text>
</comment>
<organism evidence="7 8">
    <name type="scientific">Euzebyella saccharophila</name>
    <dbReference type="NCBI Taxonomy" id="679664"/>
    <lineage>
        <taxon>Bacteria</taxon>
        <taxon>Pseudomonadati</taxon>
        <taxon>Bacteroidota</taxon>
        <taxon>Flavobacteriia</taxon>
        <taxon>Flavobacteriales</taxon>
        <taxon>Flavobacteriaceae</taxon>
        <taxon>Euzebyella</taxon>
    </lineage>
</organism>
<keyword evidence="4 5" id="KW-0472">Membrane</keyword>
<feature type="transmembrane region" description="Helical" evidence="5">
    <location>
        <begin position="62"/>
        <end position="81"/>
    </location>
</feature>
<accession>A0ABV8JN82</accession>
<comment type="subcellular location">
    <subcellularLocation>
        <location evidence="1">Membrane</location>
        <topology evidence="1">Multi-pass membrane protein</topology>
    </subcellularLocation>
</comment>
<dbReference type="InterPro" id="IPR051533">
    <property type="entry name" value="WaaL-like"/>
</dbReference>
<evidence type="ECO:0000256" key="1">
    <source>
        <dbReference type="ARBA" id="ARBA00004141"/>
    </source>
</evidence>
<evidence type="ECO:0000256" key="5">
    <source>
        <dbReference type="SAM" id="Phobius"/>
    </source>
</evidence>